<dbReference type="STRING" id="50990.A0A4R5XHP5"/>
<dbReference type="CDD" id="cd08708">
    <property type="entry name" value="RGS_FLBA"/>
    <property type="match status" value="1"/>
</dbReference>
<dbReference type="SMART" id="SM00315">
    <property type="entry name" value="RGS"/>
    <property type="match status" value="1"/>
</dbReference>
<dbReference type="InterPro" id="IPR044926">
    <property type="entry name" value="RGS_subdomain_2"/>
</dbReference>
<dbReference type="InterPro" id="IPR036390">
    <property type="entry name" value="WH_DNA-bd_sf"/>
</dbReference>
<organism evidence="5 6">
    <name type="scientific">Rickenella mellea</name>
    <dbReference type="NCBI Taxonomy" id="50990"/>
    <lineage>
        <taxon>Eukaryota</taxon>
        <taxon>Fungi</taxon>
        <taxon>Dikarya</taxon>
        <taxon>Basidiomycota</taxon>
        <taxon>Agaricomycotina</taxon>
        <taxon>Agaricomycetes</taxon>
        <taxon>Hymenochaetales</taxon>
        <taxon>Rickenellaceae</taxon>
        <taxon>Rickenella</taxon>
    </lineage>
</organism>
<gene>
    <name evidence="5" type="ORF">BD410DRAFT_780288</name>
</gene>
<dbReference type="AlphaFoldDB" id="A0A4R5XHP5"/>
<dbReference type="Gene3D" id="1.10.10.10">
    <property type="entry name" value="Winged helix-like DNA-binding domain superfamily/Winged helix DNA-binding domain"/>
    <property type="match status" value="2"/>
</dbReference>
<evidence type="ECO:0000259" key="4">
    <source>
        <dbReference type="PROSITE" id="PS50186"/>
    </source>
</evidence>
<dbReference type="InterPro" id="IPR036388">
    <property type="entry name" value="WH-like_DNA-bd_sf"/>
</dbReference>
<dbReference type="PROSITE" id="PS50186">
    <property type="entry name" value="DEP"/>
    <property type="match status" value="1"/>
</dbReference>
<dbReference type="Pfam" id="PF25889">
    <property type="entry name" value="WHD_Fungal_DR"/>
    <property type="match status" value="1"/>
</dbReference>
<dbReference type="CDD" id="cd04450">
    <property type="entry name" value="DEP_RGS7-like"/>
    <property type="match status" value="1"/>
</dbReference>
<dbReference type="Gene3D" id="1.10.167.10">
    <property type="entry name" value="Regulator of G-protein Signalling 4, domain 2"/>
    <property type="match status" value="1"/>
</dbReference>
<feature type="domain" description="RGS" evidence="3">
    <location>
        <begin position="434"/>
        <end position="604"/>
    </location>
</feature>
<keyword evidence="6" id="KW-1185">Reference proteome</keyword>
<evidence type="ECO:0000256" key="1">
    <source>
        <dbReference type="ARBA" id="ARBA00022700"/>
    </source>
</evidence>
<dbReference type="InterPro" id="IPR036305">
    <property type="entry name" value="RGS_sf"/>
</dbReference>
<feature type="domain" description="DEP" evidence="4">
    <location>
        <begin position="249"/>
        <end position="335"/>
    </location>
</feature>
<dbReference type="SUPFAM" id="SSF48097">
    <property type="entry name" value="Regulator of G-protein signaling, RGS"/>
    <property type="match status" value="1"/>
</dbReference>
<feature type="region of interest" description="Disordered" evidence="2">
    <location>
        <begin position="651"/>
        <end position="670"/>
    </location>
</feature>
<proteinExistence type="predicted"/>
<keyword evidence="1" id="KW-0734">Signal transduction inhibitor</keyword>
<dbReference type="SMART" id="SM00049">
    <property type="entry name" value="DEP"/>
    <property type="match status" value="2"/>
</dbReference>
<dbReference type="SUPFAM" id="SSF46785">
    <property type="entry name" value="Winged helix' DNA-binding domain"/>
    <property type="match status" value="2"/>
</dbReference>
<dbReference type="Pfam" id="PF00615">
    <property type="entry name" value="RGS"/>
    <property type="match status" value="1"/>
</dbReference>
<dbReference type="OrthoDB" id="196547at2759"/>
<evidence type="ECO:0000313" key="5">
    <source>
        <dbReference type="EMBL" id="TDL29797.1"/>
    </source>
</evidence>
<dbReference type="PROSITE" id="PS50132">
    <property type="entry name" value="RGS"/>
    <property type="match status" value="1"/>
</dbReference>
<dbReference type="InterPro" id="IPR058855">
    <property type="entry name" value="RGS1/SST2-like_Fungal-DR"/>
</dbReference>
<dbReference type="GO" id="GO:0035556">
    <property type="term" value="P:intracellular signal transduction"/>
    <property type="evidence" value="ECO:0007669"/>
    <property type="project" value="InterPro"/>
</dbReference>
<dbReference type="Proteomes" id="UP000294933">
    <property type="component" value="Unassembled WGS sequence"/>
</dbReference>
<evidence type="ECO:0000256" key="2">
    <source>
        <dbReference type="SAM" id="MobiDB-lite"/>
    </source>
</evidence>
<dbReference type="InterPro" id="IPR016137">
    <property type="entry name" value="RGS"/>
</dbReference>
<feature type="region of interest" description="Disordered" evidence="2">
    <location>
        <begin position="1"/>
        <end position="27"/>
    </location>
</feature>
<feature type="compositionally biased region" description="Polar residues" evidence="2">
    <location>
        <begin position="354"/>
        <end position="364"/>
    </location>
</feature>
<dbReference type="InterPro" id="IPR000591">
    <property type="entry name" value="DEP_dom"/>
</dbReference>
<dbReference type="EMBL" id="ML170156">
    <property type="protein sequence ID" value="TDL29797.1"/>
    <property type="molecule type" value="Genomic_DNA"/>
</dbReference>
<dbReference type="PANTHER" id="PTHR10845">
    <property type="entry name" value="REGULATOR OF G PROTEIN SIGNALING"/>
    <property type="match status" value="1"/>
</dbReference>
<dbReference type="VEuPathDB" id="FungiDB:BD410DRAFT_780288"/>
<reference evidence="5 6" key="1">
    <citation type="submission" date="2018-06" db="EMBL/GenBank/DDBJ databases">
        <title>A transcriptomic atlas of mushroom development highlights an independent origin of complex multicellularity.</title>
        <authorList>
            <consortium name="DOE Joint Genome Institute"/>
            <person name="Krizsan K."/>
            <person name="Almasi E."/>
            <person name="Merenyi Z."/>
            <person name="Sahu N."/>
            <person name="Viragh M."/>
            <person name="Koszo T."/>
            <person name="Mondo S."/>
            <person name="Kiss B."/>
            <person name="Balint B."/>
            <person name="Kues U."/>
            <person name="Barry K."/>
            <person name="Hegedus J.C."/>
            <person name="Henrissat B."/>
            <person name="Johnson J."/>
            <person name="Lipzen A."/>
            <person name="Ohm R."/>
            <person name="Nagy I."/>
            <person name="Pangilinan J."/>
            <person name="Yan J."/>
            <person name="Xiong Y."/>
            <person name="Grigoriev I.V."/>
            <person name="Hibbett D.S."/>
            <person name="Nagy L.G."/>
        </authorList>
    </citation>
    <scope>NUCLEOTIDE SEQUENCE [LARGE SCALE GENOMIC DNA]</scope>
    <source>
        <strain evidence="5 6">SZMC22713</strain>
    </source>
</reference>
<evidence type="ECO:0000259" key="3">
    <source>
        <dbReference type="PROSITE" id="PS50132"/>
    </source>
</evidence>
<sequence length="670" mass="74837">MPSSDDLAGVAGHRPETTSSHMMKTTKRGRPFLKDTLDLFATLIVSLDLGVHKQFFRTFHNSFTTDEAAQHLAQLKFSQSGRGPDPRDPSRIVTTTTTTTFSMTRDMAKTMCQHFMDARLIENAADRGSNLFKERGVYVLTPKGLHVLERFITKNGISADPLAAVFSSQPICLKLLHLERRSIDDEIIISQSVVAALFRRFAGRSANYMPDPSNPPDPSQDYHERSKGIPLMDVGGSGYIGRNNTPAAKYCFQAVTALEWLCDFTSIVGRDEAAEMAAHFVRYGLITLVSDKRKGNDSAIIFTVRGSAPTDSEHSNVQPTGEFRCTAKAIYRISDEGRRVARWDSNAQAAGARNSPNTSQTNLKGQPKRPSIEQAESSTAATERNYGSGDSSSTLANAAENKIHRRISMSERMHEQYEMAERRVHGQKESNTDRLKSILEQPALRSLFREFLKGNFCEENLSFWLEVQDFKRKFNITSSAIAAVPARVGKATPGQAAMEKHHESLIQMAFMIYNMYLAPSSQCELNIDHGLRNELVAYLSEILTDLTGKQFSGRVEPEQAQSLNATQLQTMIRLYDRIQTHVFRLMATDSVPKFIKTPRYMALEDWQGQDEDEMADNDTIASHVNPAMPPGLEEDETEVGRAYWTVSQKANERAVKPLGVPPDRQLRPGS</sequence>
<dbReference type="PANTHER" id="PTHR10845:SF192">
    <property type="entry name" value="DOUBLE HIT, ISOFORM B"/>
    <property type="match status" value="1"/>
</dbReference>
<evidence type="ECO:0000313" key="6">
    <source>
        <dbReference type="Proteomes" id="UP000294933"/>
    </source>
</evidence>
<name>A0A4R5XHP5_9AGAM</name>
<protein>
    <submittedName>
        <fullName evidence="5">Regulator of G protein signaling</fullName>
    </submittedName>
</protein>
<dbReference type="GO" id="GO:0009968">
    <property type="term" value="P:negative regulation of signal transduction"/>
    <property type="evidence" value="ECO:0007669"/>
    <property type="project" value="UniProtKB-KW"/>
</dbReference>
<feature type="region of interest" description="Disordered" evidence="2">
    <location>
        <begin position="346"/>
        <end position="398"/>
    </location>
</feature>
<accession>A0A4R5XHP5</accession>